<dbReference type="PANTHER" id="PTHR42765">
    <property type="entry name" value="SOLEUCYL-TRNA SYNTHETASE"/>
    <property type="match status" value="1"/>
</dbReference>
<dbReference type="AlphaFoldDB" id="W1YMZ0"/>
<dbReference type="GO" id="GO:0006428">
    <property type="term" value="P:isoleucyl-tRNA aminoacylation"/>
    <property type="evidence" value="ECO:0007669"/>
    <property type="project" value="TreeGrafter"/>
</dbReference>
<proteinExistence type="predicted"/>
<sequence>EVWKYMPKEDGMPESVMLQDWPQGHPEHFNQELADKWNQLLDLRTSVQKALELARQNKTIGHPLDASVTVYAEGAAFDALNALGEDGLAKLVIVSEGK</sequence>
<feature type="non-terminal residue" evidence="1">
    <location>
        <position position="98"/>
    </location>
</feature>
<evidence type="ECO:0000313" key="1">
    <source>
        <dbReference type="EMBL" id="ETJ43827.1"/>
    </source>
</evidence>
<gene>
    <name evidence="1" type="ORF">Q604_UNBC02146G0001</name>
</gene>
<dbReference type="GO" id="GO:0005524">
    <property type="term" value="F:ATP binding"/>
    <property type="evidence" value="ECO:0007669"/>
    <property type="project" value="InterPro"/>
</dbReference>
<keyword evidence="1" id="KW-0436">Ligase</keyword>
<accession>W1YMZ0</accession>
<organism evidence="1">
    <name type="scientific">human gut metagenome</name>
    <dbReference type="NCBI Taxonomy" id="408170"/>
    <lineage>
        <taxon>unclassified sequences</taxon>
        <taxon>metagenomes</taxon>
        <taxon>organismal metagenomes</taxon>
    </lineage>
</organism>
<dbReference type="Gene3D" id="1.10.730.20">
    <property type="match status" value="1"/>
</dbReference>
<comment type="caution">
    <text evidence="1">The sequence shown here is derived from an EMBL/GenBank/DDBJ whole genome shotgun (WGS) entry which is preliminary data.</text>
</comment>
<name>W1YMZ0_9ZZZZ</name>
<reference evidence="1" key="1">
    <citation type="submission" date="2013-12" db="EMBL/GenBank/DDBJ databases">
        <title>A Varibaculum cambriense genome reconstructed from a premature infant gut community with otherwise low bacterial novelty that shifts toward anaerobic metabolism during the third week of life.</title>
        <authorList>
            <person name="Brown C.T."/>
            <person name="Sharon I."/>
            <person name="Thomas B.C."/>
            <person name="Castelle C.J."/>
            <person name="Morowitz M.J."/>
            <person name="Banfield J.F."/>
        </authorList>
    </citation>
    <scope>NUCLEOTIDE SEQUENCE</scope>
</reference>
<dbReference type="GO" id="GO:0004822">
    <property type="term" value="F:isoleucine-tRNA ligase activity"/>
    <property type="evidence" value="ECO:0007669"/>
    <property type="project" value="TreeGrafter"/>
</dbReference>
<dbReference type="InterPro" id="IPR009080">
    <property type="entry name" value="tRNAsynth_Ia_anticodon-bd"/>
</dbReference>
<protein>
    <submittedName>
        <fullName evidence="1">Isoleucine-tRNA ligase</fullName>
    </submittedName>
</protein>
<dbReference type="PANTHER" id="PTHR42765:SF1">
    <property type="entry name" value="ISOLEUCINE--TRNA LIGASE, MITOCHONDRIAL"/>
    <property type="match status" value="1"/>
</dbReference>
<dbReference type="InterPro" id="IPR050081">
    <property type="entry name" value="Ile-tRNA_ligase"/>
</dbReference>
<dbReference type="SUPFAM" id="SSF47323">
    <property type="entry name" value="Anticodon-binding domain of a subclass of class I aminoacyl-tRNA synthetases"/>
    <property type="match status" value="1"/>
</dbReference>
<dbReference type="EMBL" id="AZMM01002146">
    <property type="protein sequence ID" value="ETJ43827.1"/>
    <property type="molecule type" value="Genomic_DNA"/>
</dbReference>
<dbReference type="GO" id="GO:0005829">
    <property type="term" value="C:cytosol"/>
    <property type="evidence" value="ECO:0007669"/>
    <property type="project" value="TreeGrafter"/>
</dbReference>
<feature type="non-terminal residue" evidence="1">
    <location>
        <position position="1"/>
    </location>
</feature>